<dbReference type="InterPro" id="IPR051398">
    <property type="entry name" value="Polysacch_Deacetylase"/>
</dbReference>
<accession>A0AA51RRD4</accession>
<evidence type="ECO:0000259" key="3">
    <source>
        <dbReference type="Pfam" id="PF01522"/>
    </source>
</evidence>
<dbReference type="InterPro" id="IPR002509">
    <property type="entry name" value="NODB_dom"/>
</dbReference>
<dbReference type="AlphaFoldDB" id="A0AA51RRD4"/>
<dbReference type="Proteomes" id="UP001239782">
    <property type="component" value="Chromosome"/>
</dbReference>
<keyword evidence="5" id="KW-1185">Reference proteome</keyword>
<dbReference type="EMBL" id="CP133548">
    <property type="protein sequence ID" value="WMS86191.1"/>
    <property type="molecule type" value="Genomic_DNA"/>
</dbReference>
<reference evidence="4 5" key="1">
    <citation type="submission" date="2023-08" db="EMBL/GenBank/DDBJ databases">
        <title>Pleionea litopenaei sp. nov., isolated from stomach of juvenile Litopenaeus vannamei.</title>
        <authorList>
            <person name="Rho A.M."/>
            <person name="Hwang C.Y."/>
        </authorList>
    </citation>
    <scope>NUCLEOTIDE SEQUENCE [LARGE SCALE GENOMIC DNA]</scope>
    <source>
        <strain evidence="4 5">HL-JVS1</strain>
    </source>
</reference>
<dbReference type="Gene3D" id="3.20.20.370">
    <property type="entry name" value="Glycoside hydrolase/deacetylase"/>
    <property type="match status" value="1"/>
</dbReference>
<dbReference type="PANTHER" id="PTHR34216:SF3">
    <property type="entry name" value="POLY-BETA-1,6-N-ACETYL-D-GLUCOSAMINE N-DEACETYLASE"/>
    <property type="match status" value="1"/>
</dbReference>
<comment type="subcellular location">
    <subcellularLocation>
        <location evidence="1">Secreted</location>
    </subcellularLocation>
</comment>
<dbReference type="Pfam" id="PF01522">
    <property type="entry name" value="Polysacc_deac_1"/>
    <property type="match status" value="1"/>
</dbReference>
<dbReference type="GO" id="GO:0005975">
    <property type="term" value="P:carbohydrate metabolic process"/>
    <property type="evidence" value="ECO:0007669"/>
    <property type="project" value="InterPro"/>
</dbReference>
<gene>
    <name evidence="4" type="ORF">Q9312_13275</name>
</gene>
<name>A0AA51RRD4_9GAMM</name>
<dbReference type="CDD" id="cd10918">
    <property type="entry name" value="CE4_NodB_like_5s_6s"/>
    <property type="match status" value="1"/>
</dbReference>
<keyword evidence="2" id="KW-0732">Signal</keyword>
<proteinExistence type="predicted"/>
<sequence>MFKDKLVKPITALVNLTPDRLVKSFCGQLVPIFFLHRMYPGYDVTDRSIVQHLEWCLEYIRKNNYHPITLKELVLSRVEQRTLPKKAVVFTLDDGFYDQYEIAEPLFKKFDTPYTCFVISEFLEQKLWPWDDQIRYGIENSKLSVLSIDLPDGSRLNFSRVSDTDEAIIAKIHHQLKLLDQTHMYAWLGTFYQQLHVEQPAEIPEHYRPMTWSQAQKLIDGGNDIAPHTQTHRILSRLSDIESEQEILGSWNMLKEKLKGAAPVFAYPTGRIADYSEREMSTISQSELTCAVSTVPGHVKLASKNENLPRFVFPDNRFDFIQYLSYIEAMKEKISRH</sequence>
<keyword evidence="4" id="KW-0378">Hydrolase</keyword>
<organism evidence="4 5">
    <name type="scientific">Pleionea litopenaei</name>
    <dbReference type="NCBI Taxonomy" id="3070815"/>
    <lineage>
        <taxon>Bacteria</taxon>
        <taxon>Pseudomonadati</taxon>
        <taxon>Pseudomonadota</taxon>
        <taxon>Gammaproteobacteria</taxon>
        <taxon>Oceanospirillales</taxon>
        <taxon>Pleioneaceae</taxon>
        <taxon>Pleionea</taxon>
    </lineage>
</organism>
<evidence type="ECO:0000313" key="4">
    <source>
        <dbReference type="EMBL" id="WMS86191.1"/>
    </source>
</evidence>
<evidence type="ECO:0000256" key="2">
    <source>
        <dbReference type="ARBA" id="ARBA00022729"/>
    </source>
</evidence>
<dbReference type="GO" id="GO:0016810">
    <property type="term" value="F:hydrolase activity, acting on carbon-nitrogen (but not peptide) bonds"/>
    <property type="evidence" value="ECO:0007669"/>
    <property type="project" value="InterPro"/>
</dbReference>
<dbReference type="PANTHER" id="PTHR34216">
    <property type="match status" value="1"/>
</dbReference>
<feature type="domain" description="NodB homology" evidence="3">
    <location>
        <begin position="81"/>
        <end position="279"/>
    </location>
</feature>
<evidence type="ECO:0000313" key="5">
    <source>
        <dbReference type="Proteomes" id="UP001239782"/>
    </source>
</evidence>
<dbReference type="RefSeq" id="WP_309201343.1">
    <property type="nucleotide sequence ID" value="NZ_CP133548.1"/>
</dbReference>
<dbReference type="SUPFAM" id="SSF88713">
    <property type="entry name" value="Glycoside hydrolase/deacetylase"/>
    <property type="match status" value="1"/>
</dbReference>
<dbReference type="GO" id="GO:0005576">
    <property type="term" value="C:extracellular region"/>
    <property type="evidence" value="ECO:0007669"/>
    <property type="project" value="UniProtKB-SubCell"/>
</dbReference>
<dbReference type="EC" id="3.-.-.-" evidence="4"/>
<evidence type="ECO:0000256" key="1">
    <source>
        <dbReference type="ARBA" id="ARBA00004613"/>
    </source>
</evidence>
<protein>
    <submittedName>
        <fullName evidence="4">Polysaccharide deacetylase family protein</fullName>
        <ecNumber evidence="4">3.-.-.-</ecNumber>
    </submittedName>
</protein>
<dbReference type="KEGG" id="plei:Q9312_13275"/>
<dbReference type="InterPro" id="IPR011330">
    <property type="entry name" value="Glyco_hydro/deAcase_b/a-brl"/>
</dbReference>